<comment type="caution">
    <text evidence="2">The sequence shown here is derived from an EMBL/GenBank/DDBJ whole genome shotgun (WGS) entry which is preliminary data.</text>
</comment>
<evidence type="ECO:0000313" key="3">
    <source>
        <dbReference type="Proteomes" id="UP000295689"/>
    </source>
</evidence>
<name>A0A4R2AZ84_9BACI</name>
<evidence type="ECO:0000256" key="1">
    <source>
        <dbReference type="SAM" id="Coils"/>
    </source>
</evidence>
<keyword evidence="3" id="KW-1185">Reference proteome</keyword>
<reference evidence="2 3" key="1">
    <citation type="journal article" date="2015" name="Stand. Genomic Sci.">
        <title>Genomic Encyclopedia of Bacterial and Archaeal Type Strains, Phase III: the genomes of soil and plant-associated and newly described type strains.</title>
        <authorList>
            <person name="Whitman W.B."/>
            <person name="Woyke T."/>
            <person name="Klenk H.P."/>
            <person name="Zhou Y."/>
            <person name="Lilburn T.G."/>
            <person name="Beck B.J."/>
            <person name="De Vos P."/>
            <person name="Vandamme P."/>
            <person name="Eisen J.A."/>
            <person name="Garrity G."/>
            <person name="Hugenholtz P."/>
            <person name="Kyrpides N.C."/>
        </authorList>
    </citation>
    <scope>NUCLEOTIDE SEQUENCE [LARGE SCALE GENOMIC DNA]</scope>
    <source>
        <strain evidence="2 3">CV53</strain>
    </source>
</reference>
<proteinExistence type="predicted"/>
<evidence type="ECO:0008006" key="4">
    <source>
        <dbReference type="Google" id="ProtNLM"/>
    </source>
</evidence>
<organism evidence="2 3">
    <name type="scientific">Mesobacillus foraminis</name>
    <dbReference type="NCBI Taxonomy" id="279826"/>
    <lineage>
        <taxon>Bacteria</taxon>
        <taxon>Bacillati</taxon>
        <taxon>Bacillota</taxon>
        <taxon>Bacilli</taxon>
        <taxon>Bacillales</taxon>
        <taxon>Bacillaceae</taxon>
        <taxon>Mesobacillus</taxon>
    </lineage>
</organism>
<sequence length="90" mass="10707">MSEEIQKIEDKIKVLEQKKKSLEHKIVSEERRVRTRGLIQKGALLEKYLDLEKATIEDTELLLKVLSEFKKRNADYVIRKIEQLKEEDPL</sequence>
<protein>
    <recommendedName>
        <fullName evidence="4">Relaxasome subunit MobC</fullName>
    </recommendedName>
</protein>
<gene>
    <name evidence="2" type="ORF">EV146_12010</name>
</gene>
<dbReference type="RefSeq" id="WP_132011413.1">
    <property type="nucleotide sequence ID" value="NZ_JABUHM010000003.1"/>
</dbReference>
<keyword evidence="1" id="KW-0175">Coiled coil</keyword>
<accession>A0A4R2AZ84</accession>
<feature type="coiled-coil region" evidence="1">
    <location>
        <begin position="5"/>
        <end position="32"/>
    </location>
</feature>
<dbReference type="AlphaFoldDB" id="A0A4R2AZ84"/>
<dbReference type="Proteomes" id="UP000295689">
    <property type="component" value="Unassembled WGS sequence"/>
</dbReference>
<evidence type="ECO:0000313" key="2">
    <source>
        <dbReference type="EMBL" id="TCN18412.1"/>
    </source>
</evidence>
<dbReference type="EMBL" id="SLVV01000020">
    <property type="protein sequence ID" value="TCN18412.1"/>
    <property type="molecule type" value="Genomic_DNA"/>
</dbReference>